<reference evidence="2 3" key="1">
    <citation type="journal article" date="2018" name="PLoS ONE">
        <title>The draft genome of Kipferlia bialata reveals reductive genome evolution in fornicate parasites.</title>
        <authorList>
            <person name="Tanifuji G."/>
            <person name="Takabayashi S."/>
            <person name="Kume K."/>
            <person name="Takagi M."/>
            <person name="Nakayama T."/>
            <person name="Kamikawa R."/>
            <person name="Inagaki Y."/>
            <person name="Hashimoto T."/>
        </authorList>
    </citation>
    <scope>NUCLEOTIDE SEQUENCE [LARGE SCALE GENOMIC DNA]</scope>
    <source>
        <strain evidence="2">NY0173</strain>
    </source>
</reference>
<keyword evidence="1" id="KW-0472">Membrane</keyword>
<sequence>MYICLDSQVLGLIGLVILVVAVLFLSLMLARRNAEYRQLLSE</sequence>
<accession>A0A9K3DCI9</accession>
<evidence type="ECO:0000256" key="1">
    <source>
        <dbReference type="SAM" id="Phobius"/>
    </source>
</evidence>
<organism evidence="2 3">
    <name type="scientific">Kipferlia bialata</name>
    <dbReference type="NCBI Taxonomy" id="797122"/>
    <lineage>
        <taxon>Eukaryota</taxon>
        <taxon>Metamonada</taxon>
        <taxon>Carpediemonas-like organisms</taxon>
        <taxon>Kipferlia</taxon>
    </lineage>
</organism>
<dbReference type="Proteomes" id="UP000265618">
    <property type="component" value="Unassembled WGS sequence"/>
</dbReference>
<keyword evidence="1" id="KW-0812">Transmembrane</keyword>
<name>A0A9K3DCI9_9EUKA</name>
<gene>
    <name evidence="2" type="ORF">KIPB_016489</name>
</gene>
<dbReference type="AlphaFoldDB" id="A0A9K3DCI9"/>
<feature type="non-terminal residue" evidence="2">
    <location>
        <position position="1"/>
    </location>
</feature>
<comment type="caution">
    <text evidence="2">The sequence shown here is derived from an EMBL/GenBank/DDBJ whole genome shotgun (WGS) entry which is preliminary data.</text>
</comment>
<feature type="transmembrane region" description="Helical" evidence="1">
    <location>
        <begin position="12"/>
        <end position="30"/>
    </location>
</feature>
<evidence type="ECO:0000313" key="2">
    <source>
        <dbReference type="EMBL" id="GIQ92612.1"/>
    </source>
</evidence>
<keyword evidence="3" id="KW-1185">Reference proteome</keyword>
<proteinExistence type="predicted"/>
<evidence type="ECO:0000313" key="3">
    <source>
        <dbReference type="Proteomes" id="UP000265618"/>
    </source>
</evidence>
<keyword evidence="1" id="KW-1133">Transmembrane helix</keyword>
<protein>
    <submittedName>
        <fullName evidence="2">Uncharacterized protein</fullName>
    </submittedName>
</protein>
<dbReference type="EMBL" id="BDIP01010117">
    <property type="protein sequence ID" value="GIQ92612.1"/>
    <property type="molecule type" value="Genomic_DNA"/>
</dbReference>